<dbReference type="EMBL" id="JAEPRB010000029">
    <property type="protein sequence ID" value="KAG2225378.1"/>
    <property type="molecule type" value="Genomic_DNA"/>
</dbReference>
<dbReference type="OrthoDB" id="2302139at2759"/>
<evidence type="ECO:0000313" key="2">
    <source>
        <dbReference type="EMBL" id="KAG2225378.1"/>
    </source>
</evidence>
<protein>
    <submittedName>
        <fullName evidence="2">Uncharacterized protein</fullName>
    </submittedName>
</protein>
<feature type="region of interest" description="Disordered" evidence="1">
    <location>
        <begin position="21"/>
        <end position="76"/>
    </location>
</feature>
<sequence>MSLFGWIFRSRRRRPVSWRLRSSNNNKNHHHHPDHHSNQQQQEQKTQKRNSDIIIIDNDLTPPLPPTTKPVAGIDKYSSTKSNENLIHADSNNNETVNNYNNEDLLFQCIQTALLTTPPLPVPPPCRRRGSRQPRPQSTIIKNTTSTLDSLPTKRWSTGMLFVDFEEVDNFYYSIKKQKQLLQTSSIRQLHSPSLLPTTIVTSNTTPDKLYADLFNNYDDNNNNSSNVTTTVDLISSPQLLVTPRNSSVAQGRRSNRVQNIPPTCGYHFLNSIPEIVEHNNSITTAASQKPPSSTPFPPLNLT</sequence>
<name>A0A8H7SBB7_9FUNG</name>
<evidence type="ECO:0000256" key="1">
    <source>
        <dbReference type="SAM" id="MobiDB-lite"/>
    </source>
</evidence>
<gene>
    <name evidence="2" type="ORF">INT45_005622</name>
</gene>
<reference evidence="2 3" key="1">
    <citation type="submission" date="2020-12" db="EMBL/GenBank/DDBJ databases">
        <title>Metabolic potential, ecology and presence of endohyphal bacteria is reflected in genomic diversity of Mucoromycotina.</title>
        <authorList>
            <person name="Muszewska A."/>
            <person name="Okrasinska A."/>
            <person name="Steczkiewicz K."/>
            <person name="Drgas O."/>
            <person name="Orlowska M."/>
            <person name="Perlinska-Lenart U."/>
            <person name="Aleksandrzak-Piekarczyk T."/>
            <person name="Szatraj K."/>
            <person name="Zielenkiewicz U."/>
            <person name="Pilsyk S."/>
            <person name="Malc E."/>
            <person name="Mieczkowski P."/>
            <person name="Kruszewska J.S."/>
            <person name="Biernat P."/>
            <person name="Pawlowska J."/>
        </authorList>
    </citation>
    <scope>NUCLEOTIDE SEQUENCE [LARGE SCALE GENOMIC DNA]</scope>
    <source>
        <strain evidence="2 3">CBS 142.35</strain>
    </source>
</reference>
<comment type="caution">
    <text evidence="2">The sequence shown here is derived from an EMBL/GenBank/DDBJ whole genome shotgun (WGS) entry which is preliminary data.</text>
</comment>
<evidence type="ECO:0000313" key="3">
    <source>
        <dbReference type="Proteomes" id="UP000646827"/>
    </source>
</evidence>
<dbReference type="AlphaFoldDB" id="A0A8H7SBB7"/>
<keyword evidence="3" id="KW-1185">Reference proteome</keyword>
<proteinExistence type="predicted"/>
<dbReference type="Proteomes" id="UP000646827">
    <property type="component" value="Unassembled WGS sequence"/>
</dbReference>
<organism evidence="2 3">
    <name type="scientific">Circinella minor</name>
    <dbReference type="NCBI Taxonomy" id="1195481"/>
    <lineage>
        <taxon>Eukaryota</taxon>
        <taxon>Fungi</taxon>
        <taxon>Fungi incertae sedis</taxon>
        <taxon>Mucoromycota</taxon>
        <taxon>Mucoromycotina</taxon>
        <taxon>Mucoromycetes</taxon>
        <taxon>Mucorales</taxon>
        <taxon>Lichtheimiaceae</taxon>
        <taxon>Circinella</taxon>
    </lineage>
</organism>
<feature type="compositionally biased region" description="Low complexity" evidence="1">
    <location>
        <begin position="52"/>
        <end position="61"/>
    </location>
</feature>
<accession>A0A8H7SBB7</accession>